<dbReference type="InterPro" id="IPR011042">
    <property type="entry name" value="6-blade_b-propeller_TolB-like"/>
</dbReference>
<feature type="chain" id="PRO_5022913518" description="IPT/TIG domain-containing protein" evidence="4">
    <location>
        <begin position="30"/>
        <end position="438"/>
    </location>
</feature>
<dbReference type="InterPro" id="IPR014756">
    <property type="entry name" value="Ig_E-set"/>
</dbReference>
<dbReference type="AlphaFoldDB" id="A0A5D0QVL1"/>
<dbReference type="PROSITE" id="PS51125">
    <property type="entry name" value="NHL"/>
    <property type="match status" value="5"/>
</dbReference>
<evidence type="ECO:0000313" key="7">
    <source>
        <dbReference type="Proteomes" id="UP000324358"/>
    </source>
</evidence>
<dbReference type="Gene3D" id="2.120.10.30">
    <property type="entry name" value="TolB, C-terminal domain"/>
    <property type="match status" value="5"/>
</dbReference>
<dbReference type="Proteomes" id="UP000324358">
    <property type="component" value="Unassembled WGS sequence"/>
</dbReference>
<evidence type="ECO:0000313" key="6">
    <source>
        <dbReference type="EMBL" id="TYB72234.1"/>
    </source>
</evidence>
<protein>
    <recommendedName>
        <fullName evidence="5">IPT/TIG domain-containing protein</fullName>
    </recommendedName>
</protein>
<evidence type="ECO:0000259" key="5">
    <source>
        <dbReference type="Pfam" id="PF01833"/>
    </source>
</evidence>
<evidence type="ECO:0000256" key="4">
    <source>
        <dbReference type="SAM" id="SignalP"/>
    </source>
</evidence>
<keyword evidence="7" id="KW-1185">Reference proteome</keyword>
<dbReference type="SUPFAM" id="SSF101898">
    <property type="entry name" value="NHL repeat"/>
    <property type="match status" value="1"/>
</dbReference>
<feature type="region of interest" description="Disordered" evidence="3">
    <location>
        <begin position="186"/>
        <end position="208"/>
    </location>
</feature>
<feature type="signal peptide" evidence="4">
    <location>
        <begin position="1"/>
        <end position="29"/>
    </location>
</feature>
<dbReference type="OrthoDB" id="791543at2"/>
<proteinExistence type="predicted"/>
<dbReference type="EMBL" id="VSKL01000004">
    <property type="protein sequence ID" value="TYB72234.1"/>
    <property type="molecule type" value="Genomic_DNA"/>
</dbReference>
<gene>
    <name evidence="6" type="ORF">ES675_10715</name>
</gene>
<feature type="repeat" description="NHL" evidence="2">
    <location>
        <begin position="343"/>
        <end position="385"/>
    </location>
</feature>
<dbReference type="InterPro" id="IPR001258">
    <property type="entry name" value="NHL_repeat"/>
</dbReference>
<dbReference type="CDD" id="cd00603">
    <property type="entry name" value="IPT_PCSR"/>
    <property type="match status" value="1"/>
</dbReference>
<dbReference type="Pfam" id="PF24684">
    <property type="entry name" value="Vgb_lyase"/>
    <property type="match status" value="1"/>
</dbReference>
<dbReference type="Gene3D" id="2.60.40.10">
    <property type="entry name" value="Immunoglobulins"/>
    <property type="match status" value="1"/>
</dbReference>
<name>A0A5D0QVL1_9FLAO</name>
<evidence type="ECO:0000256" key="2">
    <source>
        <dbReference type="PROSITE-ProRule" id="PRU00504"/>
    </source>
</evidence>
<dbReference type="Pfam" id="PF01436">
    <property type="entry name" value="NHL"/>
    <property type="match status" value="1"/>
</dbReference>
<organism evidence="6 7">
    <name type="scientific">Bizionia algoritergicola</name>
    <dbReference type="NCBI Taxonomy" id="291187"/>
    <lineage>
        <taxon>Bacteria</taxon>
        <taxon>Pseudomonadati</taxon>
        <taxon>Bacteroidota</taxon>
        <taxon>Flavobacteriia</taxon>
        <taxon>Flavobacteriales</taxon>
        <taxon>Flavobacteriaceae</taxon>
        <taxon>Bizionia</taxon>
    </lineage>
</organism>
<accession>A0A5D0QVL1</accession>
<dbReference type="CDD" id="cd14953">
    <property type="entry name" value="NHL_like_1"/>
    <property type="match status" value="1"/>
</dbReference>
<dbReference type="PANTHER" id="PTHR13833">
    <property type="match status" value="1"/>
</dbReference>
<feature type="repeat" description="NHL" evidence="2">
    <location>
        <begin position="299"/>
        <end position="332"/>
    </location>
</feature>
<feature type="domain" description="IPT/TIG" evidence="5">
    <location>
        <begin position="39"/>
        <end position="106"/>
    </location>
</feature>
<dbReference type="InterPro" id="IPR002909">
    <property type="entry name" value="IPT_dom"/>
</dbReference>
<keyword evidence="4" id="KW-0732">Signal</keyword>
<dbReference type="SUPFAM" id="SSF81296">
    <property type="entry name" value="E set domains"/>
    <property type="match status" value="1"/>
</dbReference>
<sequence length="438" mass="46663">MHIMKPFFYRLTTLLFLLTLNGCSSDDDAPTPTPTPIATLTNIFPNSGPKETQVTISGNHFGHSPDAISVYFNDVEATVQTVSNTEIISMVPARSFTGLVKVIVNGTQLIGPEFEYIISDIQVSTIAGSTQGFADGTGTSAQFYNPVGITVDNQGNIFVADSENNKIRKITSDAVVSTIAGSNSGFEDGQGANAQFSRPEGITSDSQGNLYVADSRNHKIRKITSSGEVSTLAGNSAGFLDGTGANAQFNFPTGITIDNQNNLYVTDMDNNRIRKITPNGVVSTLAGSTAGFADGTGPDAQFNQPMGITIDSQGNLFITDNDNFRIRKITPNGTVTTLAGSTDGFLDGPGSTALFSWPTGIAIDIQDNLYVADFYNNKIRKITPNGMVSTIAGSTDGFADGIGSDAQFSKPIKITIDSQNNLYITDYENNKIRKITQE</sequence>
<feature type="repeat" description="NHL" evidence="2">
    <location>
        <begin position="142"/>
        <end position="173"/>
    </location>
</feature>
<comment type="caution">
    <text evidence="6">The sequence shown here is derived from an EMBL/GenBank/DDBJ whole genome shotgun (WGS) entry which is preliminary data.</text>
</comment>
<keyword evidence="1" id="KW-0677">Repeat</keyword>
<dbReference type="Pfam" id="PF01833">
    <property type="entry name" value="TIG"/>
    <property type="match status" value="1"/>
</dbReference>
<feature type="repeat" description="NHL" evidence="2">
    <location>
        <begin position="191"/>
        <end position="226"/>
    </location>
</feature>
<evidence type="ECO:0000256" key="3">
    <source>
        <dbReference type="SAM" id="MobiDB-lite"/>
    </source>
</evidence>
<dbReference type="InterPro" id="IPR013783">
    <property type="entry name" value="Ig-like_fold"/>
</dbReference>
<dbReference type="PANTHER" id="PTHR13833:SF71">
    <property type="entry name" value="NHL DOMAIN-CONTAINING PROTEIN"/>
    <property type="match status" value="1"/>
</dbReference>
<reference evidence="6 7" key="1">
    <citation type="submission" date="2019-08" db="EMBL/GenBank/DDBJ databases">
        <title>Genomes of Antarctic Bizionia species.</title>
        <authorList>
            <person name="Bowman J.P."/>
        </authorList>
    </citation>
    <scope>NUCLEOTIDE SEQUENCE [LARGE SCALE GENOMIC DNA]</scope>
    <source>
        <strain evidence="6 7">APA-1</strain>
    </source>
</reference>
<feature type="repeat" description="NHL" evidence="2">
    <location>
        <begin position="237"/>
        <end position="279"/>
    </location>
</feature>
<evidence type="ECO:0000256" key="1">
    <source>
        <dbReference type="ARBA" id="ARBA00022737"/>
    </source>
</evidence>